<evidence type="ECO:0008006" key="3">
    <source>
        <dbReference type="Google" id="ProtNLM"/>
    </source>
</evidence>
<organism evidence="1 2">
    <name type="scientific">Sphingobacterium zeae</name>
    <dbReference type="NCBI Taxonomy" id="1776859"/>
    <lineage>
        <taxon>Bacteria</taxon>
        <taxon>Pseudomonadati</taxon>
        <taxon>Bacteroidota</taxon>
        <taxon>Sphingobacteriia</taxon>
        <taxon>Sphingobacteriales</taxon>
        <taxon>Sphingobacteriaceae</taxon>
        <taxon>Sphingobacterium</taxon>
    </lineage>
</organism>
<evidence type="ECO:0000313" key="2">
    <source>
        <dbReference type="Proteomes" id="UP001244640"/>
    </source>
</evidence>
<proteinExistence type="predicted"/>
<comment type="caution">
    <text evidence="1">The sequence shown here is derived from an EMBL/GenBank/DDBJ whole genome shotgun (WGS) entry which is preliminary data.</text>
</comment>
<dbReference type="EMBL" id="JAUTBA010000001">
    <property type="protein sequence ID" value="MDQ1150318.1"/>
    <property type="molecule type" value="Genomic_DNA"/>
</dbReference>
<name>A0ABU0U5V3_9SPHI</name>
<accession>A0ABU0U5V3</accession>
<reference evidence="1 2" key="1">
    <citation type="submission" date="2023-07" db="EMBL/GenBank/DDBJ databases">
        <title>Functional and genomic diversity of the sorghum phyllosphere microbiome.</title>
        <authorList>
            <person name="Shade A."/>
        </authorList>
    </citation>
    <scope>NUCLEOTIDE SEQUENCE [LARGE SCALE GENOMIC DNA]</scope>
    <source>
        <strain evidence="1 2">SORGH_AS_0892</strain>
    </source>
</reference>
<sequence length="59" mass="7282">MIQQVLKYEFLFNWTELDNVETYKLFIEFVKVRMSKESFDSIAELELAIYNSWINRNRK</sequence>
<keyword evidence="2" id="KW-1185">Reference proteome</keyword>
<evidence type="ECO:0000313" key="1">
    <source>
        <dbReference type="EMBL" id="MDQ1150318.1"/>
    </source>
</evidence>
<gene>
    <name evidence="1" type="ORF">QE382_002302</name>
</gene>
<dbReference type="Proteomes" id="UP001244640">
    <property type="component" value="Unassembled WGS sequence"/>
</dbReference>
<protein>
    <recommendedName>
        <fullName evidence="3">Phage integrase SAM-like domain-containing protein</fullName>
    </recommendedName>
</protein>